<keyword evidence="1" id="KW-0472">Membrane</keyword>
<dbReference type="EMBL" id="BMEY01000019">
    <property type="protein sequence ID" value="GGA86459.1"/>
    <property type="molecule type" value="Genomic_DNA"/>
</dbReference>
<name>A0A916S6U6_9BACI</name>
<protein>
    <recommendedName>
        <fullName evidence="4">Sigma-w pathway protein ysdB</fullName>
    </recommendedName>
</protein>
<comment type="caution">
    <text evidence="2">The sequence shown here is derived from an EMBL/GenBank/DDBJ whole genome shotgun (WGS) entry which is preliminary data.</text>
</comment>
<gene>
    <name evidence="2" type="ORF">GCM10008025_31710</name>
</gene>
<keyword evidence="3" id="KW-1185">Reference proteome</keyword>
<keyword evidence="1" id="KW-1133">Transmembrane helix</keyword>
<sequence length="128" mass="15188">MIVIMFRVLIIAAIILLVYSIIQYFRNPQRQLENAKGTKEFYLLDEQDNSKKNLHFVYKGCQFEGEKYVGTTEDSFQIVDIHVTVHDPLELQGLTRDDIYFLEKELFLRYPHAKVTWKHPINKLLLNN</sequence>
<evidence type="ECO:0000313" key="3">
    <source>
        <dbReference type="Proteomes" id="UP000613512"/>
    </source>
</evidence>
<dbReference type="RefSeq" id="WP_188385660.1">
    <property type="nucleotide sequence ID" value="NZ_BMEY01000019.1"/>
</dbReference>
<dbReference type="Proteomes" id="UP000613512">
    <property type="component" value="Unassembled WGS sequence"/>
</dbReference>
<dbReference type="AlphaFoldDB" id="A0A916S6U6"/>
<reference evidence="2" key="1">
    <citation type="journal article" date="2014" name="Int. J. Syst. Evol. Microbiol.">
        <title>Complete genome sequence of Corynebacterium casei LMG S-19264T (=DSM 44701T), isolated from a smear-ripened cheese.</title>
        <authorList>
            <consortium name="US DOE Joint Genome Institute (JGI-PGF)"/>
            <person name="Walter F."/>
            <person name="Albersmeier A."/>
            <person name="Kalinowski J."/>
            <person name="Ruckert C."/>
        </authorList>
    </citation>
    <scope>NUCLEOTIDE SEQUENCE</scope>
    <source>
        <strain evidence="2">CGMCC 1.12408</strain>
    </source>
</reference>
<keyword evidence="1" id="KW-0812">Transmembrane</keyword>
<evidence type="ECO:0008006" key="4">
    <source>
        <dbReference type="Google" id="ProtNLM"/>
    </source>
</evidence>
<accession>A0A916S6U6</accession>
<reference evidence="2" key="2">
    <citation type="submission" date="2020-09" db="EMBL/GenBank/DDBJ databases">
        <authorList>
            <person name="Sun Q."/>
            <person name="Zhou Y."/>
        </authorList>
    </citation>
    <scope>NUCLEOTIDE SEQUENCE</scope>
    <source>
        <strain evidence="2">CGMCC 1.12408</strain>
    </source>
</reference>
<proteinExistence type="predicted"/>
<organism evidence="2 3">
    <name type="scientific">Ornithinibacillus halotolerans</name>
    <dbReference type="NCBI Taxonomy" id="1274357"/>
    <lineage>
        <taxon>Bacteria</taxon>
        <taxon>Bacillati</taxon>
        <taxon>Bacillota</taxon>
        <taxon>Bacilli</taxon>
        <taxon>Bacillales</taxon>
        <taxon>Bacillaceae</taxon>
        <taxon>Ornithinibacillus</taxon>
    </lineage>
</organism>
<evidence type="ECO:0000256" key="1">
    <source>
        <dbReference type="SAM" id="Phobius"/>
    </source>
</evidence>
<feature type="transmembrane region" description="Helical" evidence="1">
    <location>
        <begin position="6"/>
        <end position="25"/>
    </location>
</feature>
<evidence type="ECO:0000313" key="2">
    <source>
        <dbReference type="EMBL" id="GGA86459.1"/>
    </source>
</evidence>